<proteinExistence type="predicted"/>
<gene>
    <name evidence="2" type="ORF">BDZ90DRAFT_21351</name>
</gene>
<keyword evidence="3" id="KW-1185">Reference proteome</keyword>
<feature type="region of interest" description="Disordered" evidence="1">
    <location>
        <begin position="296"/>
        <end position="321"/>
    </location>
</feature>
<dbReference type="EMBL" id="KZ819662">
    <property type="protein sequence ID" value="PWN30710.1"/>
    <property type="molecule type" value="Genomic_DNA"/>
</dbReference>
<name>A0A316UZI2_9BASI</name>
<protein>
    <submittedName>
        <fullName evidence="2">Uncharacterized protein</fullName>
    </submittedName>
</protein>
<dbReference type="GeneID" id="37025994"/>
<evidence type="ECO:0000313" key="3">
    <source>
        <dbReference type="Proteomes" id="UP000245884"/>
    </source>
</evidence>
<feature type="region of interest" description="Disordered" evidence="1">
    <location>
        <begin position="195"/>
        <end position="218"/>
    </location>
</feature>
<evidence type="ECO:0000256" key="1">
    <source>
        <dbReference type="SAM" id="MobiDB-lite"/>
    </source>
</evidence>
<dbReference type="Proteomes" id="UP000245884">
    <property type="component" value="Unassembled WGS sequence"/>
</dbReference>
<accession>A0A316UZI2</accession>
<sequence length="373" mass="40330">MGNQHGTHRFCSVFSRFSPSSILSIGSATFRPHQSTSAPSTLLGPLLLASTQHVLASLASLAHITHKHNKPGRTHRRHLLNSDRIRSLSLLLARLKRLISPCTLPPRPFPRFDSGAPSPIVILPLYHQPLHSGNASSMSRSHLASLPRPRRISFSASPSFPSSTNHAQSTAALNVPVAGLAPAVGLVLPKHHGAAPGISRHTAPPTSAPPPITYHGYQSRQHRRSPSEPMIRLSEAQVSGRTVEARRWELTFSHVVRDGSVTTSLPPLPLLQAWLLPVLPPFTQWFPPGLRANPPTISCTSSRRMPEPRLSRMPGSHPPSHNVSITSIAPTSALAAVISSILLQSCTFNTSARSWTLGVGQESGCVTYELREC</sequence>
<reference evidence="2 3" key="1">
    <citation type="journal article" date="2018" name="Mol. Biol. Evol.">
        <title>Broad Genomic Sampling Reveals a Smut Pathogenic Ancestry of the Fungal Clade Ustilaginomycotina.</title>
        <authorList>
            <person name="Kijpornyongpan T."/>
            <person name="Mondo S.J."/>
            <person name="Barry K."/>
            <person name="Sandor L."/>
            <person name="Lee J."/>
            <person name="Lipzen A."/>
            <person name="Pangilinan J."/>
            <person name="LaButti K."/>
            <person name="Hainaut M."/>
            <person name="Henrissat B."/>
            <person name="Grigoriev I.V."/>
            <person name="Spatafora J.W."/>
            <person name="Aime M.C."/>
        </authorList>
    </citation>
    <scope>NUCLEOTIDE SEQUENCE [LARGE SCALE GENOMIC DNA]</scope>
    <source>
        <strain evidence="2 3">MCA 5214</strain>
    </source>
</reference>
<dbReference type="AlphaFoldDB" id="A0A316UZI2"/>
<dbReference type="RefSeq" id="XP_025365322.1">
    <property type="nucleotide sequence ID" value="XM_025504171.1"/>
</dbReference>
<organism evidence="2 3">
    <name type="scientific">Jaminaea rosea</name>
    <dbReference type="NCBI Taxonomy" id="1569628"/>
    <lineage>
        <taxon>Eukaryota</taxon>
        <taxon>Fungi</taxon>
        <taxon>Dikarya</taxon>
        <taxon>Basidiomycota</taxon>
        <taxon>Ustilaginomycotina</taxon>
        <taxon>Exobasidiomycetes</taxon>
        <taxon>Microstromatales</taxon>
        <taxon>Microstromatales incertae sedis</taxon>
        <taxon>Jaminaea</taxon>
    </lineage>
</organism>
<evidence type="ECO:0000313" key="2">
    <source>
        <dbReference type="EMBL" id="PWN30710.1"/>
    </source>
</evidence>